<dbReference type="OrthoDB" id="7375395at2"/>
<dbReference type="AlphaFoldDB" id="A0A317DXF9"/>
<keyword evidence="3" id="KW-1185">Reference proteome</keyword>
<comment type="caution">
    <text evidence="2">The sequence shown here is derived from an EMBL/GenBank/DDBJ whole genome shotgun (WGS) entry which is preliminary data.</text>
</comment>
<evidence type="ECO:0008006" key="4">
    <source>
        <dbReference type="Google" id="ProtNLM"/>
    </source>
</evidence>
<organism evidence="2 3">
    <name type="scientific">Zavarzinia aquatilis</name>
    <dbReference type="NCBI Taxonomy" id="2211142"/>
    <lineage>
        <taxon>Bacteria</taxon>
        <taxon>Pseudomonadati</taxon>
        <taxon>Pseudomonadota</taxon>
        <taxon>Alphaproteobacteria</taxon>
        <taxon>Rhodospirillales</taxon>
        <taxon>Zavarziniaceae</taxon>
        <taxon>Zavarzinia</taxon>
    </lineage>
</organism>
<dbReference type="EMBL" id="QGLE01000013">
    <property type="protein sequence ID" value="PWR18610.1"/>
    <property type="molecule type" value="Genomic_DNA"/>
</dbReference>
<dbReference type="Pfam" id="PF11306">
    <property type="entry name" value="DUF3108"/>
    <property type="match status" value="1"/>
</dbReference>
<accession>A0A317DXF9</accession>
<dbReference type="InterPro" id="IPR021457">
    <property type="entry name" value="DUF3108"/>
</dbReference>
<evidence type="ECO:0000313" key="2">
    <source>
        <dbReference type="EMBL" id="PWR18610.1"/>
    </source>
</evidence>
<keyword evidence="1" id="KW-0732">Signal</keyword>
<evidence type="ECO:0000256" key="1">
    <source>
        <dbReference type="SAM" id="SignalP"/>
    </source>
</evidence>
<reference evidence="2 3" key="1">
    <citation type="submission" date="2018-05" db="EMBL/GenBank/DDBJ databases">
        <title>Zavarzinia sp. HR-AS.</title>
        <authorList>
            <person name="Lee Y."/>
            <person name="Jeon C.O."/>
        </authorList>
    </citation>
    <scope>NUCLEOTIDE SEQUENCE [LARGE SCALE GENOMIC DNA]</scope>
    <source>
        <strain evidence="2 3">HR-AS</strain>
    </source>
</reference>
<sequence>MRIVRRLAAALALASALPAAALGAGPDRVDLTYRVFLGGLPIVEIDAQTTVDEGGRYRMDNLTRTVGLWESLFKARMLTRVDGRLDAKAEDGARPSLFQVRYDGRVGKRRSVDVYFNANGPSDIFAVPPNAEDGRRPVEPEFLLGATDPATAALLAAESGPEDRICQRSFKIFDGRRRYDVAFENKGTDHIDGGNGDFYEGEATHCLIRYKRIKGFDPQWERSDARNYPNEVHIWFVRFPDLPRAIPVKVQVKTEYGVTVAQLIRRALAKGEPLSDAAALLPPPDMKGMGG</sequence>
<evidence type="ECO:0000313" key="3">
    <source>
        <dbReference type="Proteomes" id="UP000245461"/>
    </source>
</evidence>
<feature type="signal peptide" evidence="1">
    <location>
        <begin position="1"/>
        <end position="21"/>
    </location>
</feature>
<gene>
    <name evidence="2" type="ORF">DKG74_18460</name>
</gene>
<name>A0A317DXF9_9PROT</name>
<feature type="chain" id="PRO_5016258902" description="DUF3108 domain-containing protein" evidence="1">
    <location>
        <begin position="22"/>
        <end position="291"/>
    </location>
</feature>
<dbReference type="Proteomes" id="UP000245461">
    <property type="component" value="Unassembled WGS sequence"/>
</dbReference>
<protein>
    <recommendedName>
        <fullName evidence="4">DUF3108 domain-containing protein</fullName>
    </recommendedName>
</protein>
<proteinExistence type="predicted"/>
<dbReference type="RefSeq" id="WP_109907656.1">
    <property type="nucleotide sequence ID" value="NZ_QGLE01000013.1"/>
</dbReference>